<feature type="region of interest" description="Disordered" evidence="2">
    <location>
        <begin position="24"/>
        <end position="56"/>
    </location>
</feature>
<dbReference type="AlphaFoldDB" id="A0A9K3L8Y4"/>
<dbReference type="Proteomes" id="UP000693970">
    <property type="component" value="Unassembled WGS sequence"/>
</dbReference>
<keyword evidence="4" id="KW-1185">Reference proteome</keyword>
<dbReference type="PANTHER" id="PTHR21496:SF0">
    <property type="entry name" value="RIESKE DOMAIN-CONTAINING PROTEIN"/>
    <property type="match status" value="1"/>
</dbReference>
<feature type="compositionally biased region" description="Low complexity" evidence="2">
    <location>
        <begin position="34"/>
        <end position="43"/>
    </location>
</feature>
<organism evidence="3 4">
    <name type="scientific">Nitzschia inconspicua</name>
    <dbReference type="NCBI Taxonomy" id="303405"/>
    <lineage>
        <taxon>Eukaryota</taxon>
        <taxon>Sar</taxon>
        <taxon>Stramenopiles</taxon>
        <taxon>Ochrophyta</taxon>
        <taxon>Bacillariophyta</taxon>
        <taxon>Bacillariophyceae</taxon>
        <taxon>Bacillariophycidae</taxon>
        <taxon>Bacillariales</taxon>
        <taxon>Bacillariaceae</taxon>
        <taxon>Nitzschia</taxon>
    </lineage>
</organism>
<reference evidence="3" key="1">
    <citation type="journal article" date="2021" name="Sci. Rep.">
        <title>Diploid genomic architecture of Nitzschia inconspicua, an elite biomass production diatom.</title>
        <authorList>
            <person name="Oliver A."/>
            <person name="Podell S."/>
            <person name="Pinowska A."/>
            <person name="Traller J.C."/>
            <person name="Smith S.R."/>
            <person name="McClure R."/>
            <person name="Beliaev A."/>
            <person name="Bohutskyi P."/>
            <person name="Hill E.A."/>
            <person name="Rabines A."/>
            <person name="Zheng H."/>
            <person name="Allen L.Z."/>
            <person name="Kuo A."/>
            <person name="Grigoriev I.V."/>
            <person name="Allen A.E."/>
            <person name="Hazlebeck D."/>
            <person name="Allen E.E."/>
        </authorList>
    </citation>
    <scope>NUCLEOTIDE SEQUENCE</scope>
    <source>
        <strain evidence="3">Hildebrandi</strain>
    </source>
</reference>
<reference evidence="3" key="2">
    <citation type="submission" date="2021-04" db="EMBL/GenBank/DDBJ databases">
        <authorList>
            <person name="Podell S."/>
        </authorList>
    </citation>
    <scope>NUCLEOTIDE SEQUENCE</scope>
    <source>
        <strain evidence="3">Hildebrandi</strain>
    </source>
</reference>
<dbReference type="PANTHER" id="PTHR21496">
    <property type="entry name" value="FERREDOXIN-RELATED"/>
    <property type="match status" value="1"/>
</dbReference>
<sequence>MVQIPQKAQGFTLVMMGRKSMGKLKRALNDDGPSSDLSSSSSKQRSKGKPVRQEITGVTLPAEGTLKGWEFGDKRTMTCANVGGTFYAVSGQCPRCAFDLWKGEIVTDPAFDDLPRVACPTCATTFGLRTGKYGPPIKRTGLAGFVNGLAKTATTGDKPKDAEAYEITVGEEGRVYCRSKR</sequence>
<dbReference type="OrthoDB" id="205201at2759"/>
<evidence type="ECO:0000313" key="4">
    <source>
        <dbReference type="Proteomes" id="UP000693970"/>
    </source>
</evidence>
<proteinExistence type="predicted"/>
<evidence type="ECO:0000256" key="2">
    <source>
        <dbReference type="SAM" id="MobiDB-lite"/>
    </source>
</evidence>
<dbReference type="GO" id="GO:0051537">
    <property type="term" value="F:2 iron, 2 sulfur cluster binding"/>
    <property type="evidence" value="ECO:0007669"/>
    <property type="project" value="TreeGrafter"/>
</dbReference>
<accession>A0A9K3L8Y4</accession>
<comment type="cofactor">
    <cofactor evidence="1">
        <name>[2Fe-2S] cluster</name>
        <dbReference type="ChEBI" id="CHEBI:190135"/>
    </cofactor>
</comment>
<name>A0A9K3L8Y4_9STRA</name>
<protein>
    <submittedName>
        <fullName evidence="3">Uncharacterized protein</fullName>
    </submittedName>
</protein>
<comment type="caution">
    <text evidence="3">The sequence shown here is derived from an EMBL/GenBank/DDBJ whole genome shotgun (WGS) entry which is preliminary data.</text>
</comment>
<evidence type="ECO:0000256" key="1">
    <source>
        <dbReference type="ARBA" id="ARBA00034078"/>
    </source>
</evidence>
<evidence type="ECO:0000313" key="3">
    <source>
        <dbReference type="EMBL" id="KAG7357578.1"/>
    </source>
</evidence>
<dbReference type="EMBL" id="JAGRRH010000015">
    <property type="protein sequence ID" value="KAG7357578.1"/>
    <property type="molecule type" value="Genomic_DNA"/>
</dbReference>
<gene>
    <name evidence="3" type="ORF">IV203_002266</name>
</gene>